<organism evidence="1 2">
    <name type="scientific">Crocosphaera watsonii WH 8502</name>
    <dbReference type="NCBI Taxonomy" id="423474"/>
    <lineage>
        <taxon>Bacteria</taxon>
        <taxon>Bacillati</taxon>
        <taxon>Cyanobacteriota</taxon>
        <taxon>Cyanophyceae</taxon>
        <taxon>Oscillatoriophycideae</taxon>
        <taxon>Chroococcales</taxon>
        <taxon>Aphanothecaceae</taxon>
        <taxon>Crocosphaera</taxon>
    </lineage>
</organism>
<dbReference type="RefSeq" id="WP_021829429.1">
    <property type="nucleotide sequence ID" value="NZ_CAQK01000137.1"/>
</dbReference>
<gene>
    <name evidence="1" type="ORF">CWATWH8502_720</name>
</gene>
<sequence length="71" mass="7901">MSFWRRIWGIFNADNDVNWSETVKGGVEASEKIFALAEAVNKKENKEFLKSILKPTSVTPTSVTPTSVTPT</sequence>
<comment type="caution">
    <text evidence="1">The sequence shown here is derived from an EMBL/GenBank/DDBJ whole genome shotgun (WGS) entry which is preliminary data.</text>
</comment>
<evidence type="ECO:0000313" key="2">
    <source>
        <dbReference type="Proteomes" id="UP000018348"/>
    </source>
</evidence>
<dbReference type="AlphaFoldDB" id="T2IB29"/>
<proteinExistence type="predicted"/>
<protein>
    <submittedName>
        <fullName evidence="1">Uncharacterized protein</fullName>
    </submittedName>
</protein>
<dbReference type="Proteomes" id="UP000018348">
    <property type="component" value="Unassembled WGS sequence"/>
</dbReference>
<name>T2IB29_CROWT</name>
<dbReference type="EMBL" id="CAQK01000137">
    <property type="protein sequence ID" value="CCQ49420.1"/>
    <property type="molecule type" value="Genomic_DNA"/>
</dbReference>
<reference evidence="1 2" key="2">
    <citation type="submission" date="2013-09" db="EMBL/GenBank/DDBJ databases">
        <title>Whole genome comparison of six Crocosphaera watsonii strains with differing phenotypes.</title>
        <authorList>
            <person name="Bench S.R."/>
            <person name="Heller P."/>
            <person name="Frank I."/>
            <person name="Arciniega M."/>
            <person name="Shilova I.N."/>
            <person name="Zehr J.P."/>
        </authorList>
    </citation>
    <scope>NUCLEOTIDE SEQUENCE [LARGE SCALE GENOMIC DNA]</scope>
    <source>
        <strain evidence="1 2">WH 8502</strain>
    </source>
</reference>
<accession>T2IB29</accession>
<evidence type="ECO:0000313" key="1">
    <source>
        <dbReference type="EMBL" id="CCQ49420.1"/>
    </source>
</evidence>
<reference evidence="1 2" key="1">
    <citation type="submission" date="2013-01" db="EMBL/GenBank/DDBJ databases">
        <authorList>
            <person name="Bench S."/>
        </authorList>
    </citation>
    <scope>NUCLEOTIDE SEQUENCE [LARGE SCALE GENOMIC DNA]</scope>
    <source>
        <strain evidence="1 2">WH 8502</strain>
    </source>
</reference>